<sequence length="84" mass="9776">MDFNETYPHRSMKFYKDESKGDHAKRMRKAELYGRDETCPIFAPMMAEHLVVKDATTFAGMLHSLGMKFRQLKGINKDSFVIET</sequence>
<proteinExistence type="predicted"/>
<name>A0A6M3LY76_9ZZZZ</name>
<dbReference type="EMBL" id="MT143534">
    <property type="protein sequence ID" value="QJA97891.1"/>
    <property type="molecule type" value="Genomic_DNA"/>
</dbReference>
<reference evidence="2" key="1">
    <citation type="submission" date="2020-03" db="EMBL/GenBank/DDBJ databases">
        <title>The deep terrestrial virosphere.</title>
        <authorList>
            <person name="Holmfeldt K."/>
            <person name="Nilsson E."/>
            <person name="Simone D."/>
            <person name="Lopez-Fernandez M."/>
            <person name="Wu X."/>
            <person name="de Brujin I."/>
            <person name="Lundin D."/>
            <person name="Andersson A."/>
            <person name="Bertilsson S."/>
            <person name="Dopson M."/>
        </authorList>
    </citation>
    <scope>NUCLEOTIDE SEQUENCE</scope>
    <source>
        <strain evidence="1">MM415A04970</strain>
        <strain evidence="2">MM415B05866</strain>
    </source>
</reference>
<gene>
    <name evidence="1" type="ORF">MM415A04970_0015</name>
    <name evidence="2" type="ORF">MM415B05866_0004</name>
</gene>
<dbReference type="EMBL" id="MT141685">
    <property type="protein sequence ID" value="QJA69203.1"/>
    <property type="molecule type" value="Genomic_DNA"/>
</dbReference>
<organism evidence="2">
    <name type="scientific">viral metagenome</name>
    <dbReference type="NCBI Taxonomy" id="1070528"/>
    <lineage>
        <taxon>unclassified sequences</taxon>
        <taxon>metagenomes</taxon>
        <taxon>organismal metagenomes</taxon>
    </lineage>
</organism>
<evidence type="ECO:0000313" key="1">
    <source>
        <dbReference type="EMBL" id="QJA69203.1"/>
    </source>
</evidence>
<protein>
    <submittedName>
        <fullName evidence="2">Uncharacterized protein</fullName>
    </submittedName>
</protein>
<evidence type="ECO:0000313" key="2">
    <source>
        <dbReference type="EMBL" id="QJA97891.1"/>
    </source>
</evidence>
<accession>A0A6M3LY76</accession>
<dbReference type="AlphaFoldDB" id="A0A6M3LY76"/>